<protein>
    <recommendedName>
        <fullName evidence="1">F-box domain-containing protein</fullName>
    </recommendedName>
</protein>
<evidence type="ECO:0000259" key="1">
    <source>
        <dbReference type="Pfam" id="PF00646"/>
    </source>
</evidence>
<evidence type="ECO:0000313" key="3">
    <source>
        <dbReference type="Proteomes" id="UP000283269"/>
    </source>
</evidence>
<feature type="domain" description="F-box" evidence="1">
    <location>
        <begin position="4"/>
        <end position="46"/>
    </location>
</feature>
<evidence type="ECO:0000313" key="2">
    <source>
        <dbReference type="EMBL" id="PPQ84914.1"/>
    </source>
</evidence>
<keyword evidence="3" id="KW-1185">Reference proteome</keyword>
<reference evidence="2 3" key="1">
    <citation type="journal article" date="2018" name="Evol. Lett.">
        <title>Horizontal gene cluster transfer increased hallucinogenic mushroom diversity.</title>
        <authorList>
            <person name="Reynolds H.T."/>
            <person name="Vijayakumar V."/>
            <person name="Gluck-Thaler E."/>
            <person name="Korotkin H.B."/>
            <person name="Matheny P.B."/>
            <person name="Slot J.C."/>
        </authorList>
    </citation>
    <scope>NUCLEOTIDE SEQUENCE [LARGE SCALE GENOMIC DNA]</scope>
    <source>
        <strain evidence="2 3">2631</strain>
    </source>
</reference>
<name>A0A409X2E1_PSICY</name>
<accession>A0A409X2E1</accession>
<dbReference type="OrthoDB" id="3145038at2759"/>
<dbReference type="InParanoid" id="A0A409X2E1"/>
<proteinExistence type="predicted"/>
<dbReference type="AlphaFoldDB" id="A0A409X2E1"/>
<gene>
    <name evidence="2" type="ORF">CVT25_004582</name>
</gene>
<dbReference type="Proteomes" id="UP000283269">
    <property type="component" value="Unassembled WGS sequence"/>
</dbReference>
<dbReference type="Gene3D" id="1.20.1280.50">
    <property type="match status" value="1"/>
</dbReference>
<comment type="caution">
    <text evidence="2">The sequence shown here is derived from an EMBL/GenBank/DDBJ whole genome shotgun (WGS) entry which is preliminary data.</text>
</comment>
<dbReference type="InterPro" id="IPR001810">
    <property type="entry name" value="F-box_dom"/>
</dbReference>
<dbReference type="InterPro" id="IPR036047">
    <property type="entry name" value="F-box-like_dom_sf"/>
</dbReference>
<sequence>MTNISDLSLDVLLHILFFVPPRDIILGARQVSHDLNHASMNISLWKTLLRRVCLENTLFPSAFPSGIILKDLEHAATSPSRFMSSLRASSEGGTPLKVYSRKYIDVDYLMNEEMPNFSEFVTAIYLVPGGRYLISEHETPDRTTSEIHFWDLEVPGDAKRIPQDRLPISSLNDRAFLVPHPAHLTRDGKGIMVFARKDIISEGLGECQRDIFIYEIFPTLEAPSFRQIAAQKITLAEDDGFVPACSFDYRRLATVIDNSRICVWDFISNIEATWSASGFCMNDHFNVEALDSWYSDLSQPIYLDSVCSTDEDIQTTRYSLDIFSMLDKHNADSPSSYLSSKMFDFNPSPDNGYGEEYRISEDQIISYWSSVRGLAVRGAPLDVPLDPHRSESFQILTAVHRSPSIERYLASLCPASGRAVSCEADRYLIEIVDFLPHPTARAEPLAAYESESESE</sequence>
<dbReference type="EMBL" id="NHYD01002787">
    <property type="protein sequence ID" value="PPQ84914.1"/>
    <property type="molecule type" value="Genomic_DNA"/>
</dbReference>
<dbReference type="SUPFAM" id="SSF81383">
    <property type="entry name" value="F-box domain"/>
    <property type="match status" value="1"/>
</dbReference>
<organism evidence="2 3">
    <name type="scientific">Psilocybe cyanescens</name>
    <dbReference type="NCBI Taxonomy" id="93625"/>
    <lineage>
        <taxon>Eukaryota</taxon>
        <taxon>Fungi</taxon>
        <taxon>Dikarya</taxon>
        <taxon>Basidiomycota</taxon>
        <taxon>Agaricomycotina</taxon>
        <taxon>Agaricomycetes</taxon>
        <taxon>Agaricomycetidae</taxon>
        <taxon>Agaricales</taxon>
        <taxon>Agaricineae</taxon>
        <taxon>Strophariaceae</taxon>
        <taxon>Psilocybe</taxon>
    </lineage>
</organism>
<dbReference type="Pfam" id="PF00646">
    <property type="entry name" value="F-box"/>
    <property type="match status" value="1"/>
</dbReference>